<dbReference type="EMBL" id="QPIZ01000037">
    <property type="protein sequence ID" value="RCW27485.1"/>
    <property type="molecule type" value="Genomic_DNA"/>
</dbReference>
<comment type="caution">
    <text evidence="1">The sequence shown here is derived from an EMBL/GenBank/DDBJ whole genome shotgun (WGS) entry which is preliminary data.</text>
</comment>
<name>A0A368UL28_9BACT</name>
<accession>A0A368UL28</accession>
<sequence>MKRAWQGMSQKTMYKFLTCEFHQTNNLDKLYTDETSMIFFKHKYHKTICLKNIMRERSGSIRSQIFN</sequence>
<gene>
    <name evidence="1" type="ORF">DFO77_13717</name>
</gene>
<protein>
    <submittedName>
        <fullName evidence="1">Uncharacterized protein</fullName>
    </submittedName>
</protein>
<dbReference type="AlphaFoldDB" id="A0A368UL28"/>
<reference evidence="1 2" key="1">
    <citation type="submission" date="2018-07" db="EMBL/GenBank/DDBJ databases">
        <title>Freshwater and sediment microbial communities from various areas in North America, analyzing microbe dynamics in response to fracking.</title>
        <authorList>
            <person name="Lamendella R."/>
        </authorList>
    </citation>
    <scope>NUCLEOTIDE SEQUENCE [LARGE SCALE GENOMIC DNA]</scope>
    <source>
        <strain evidence="1 2">160A</strain>
    </source>
</reference>
<organism evidence="1 2">
    <name type="scientific">Marinilabilia salmonicolor</name>
    <dbReference type="NCBI Taxonomy" id="989"/>
    <lineage>
        <taxon>Bacteria</taxon>
        <taxon>Pseudomonadati</taxon>
        <taxon>Bacteroidota</taxon>
        <taxon>Bacteroidia</taxon>
        <taxon>Marinilabiliales</taxon>
        <taxon>Marinilabiliaceae</taxon>
        <taxon>Marinilabilia</taxon>
    </lineage>
</organism>
<dbReference type="Proteomes" id="UP000252733">
    <property type="component" value="Unassembled WGS sequence"/>
</dbReference>
<keyword evidence="2" id="KW-1185">Reference proteome</keyword>
<evidence type="ECO:0000313" key="1">
    <source>
        <dbReference type="EMBL" id="RCW27485.1"/>
    </source>
</evidence>
<proteinExistence type="predicted"/>
<evidence type="ECO:0000313" key="2">
    <source>
        <dbReference type="Proteomes" id="UP000252733"/>
    </source>
</evidence>